<reference evidence="1" key="1">
    <citation type="submission" date="2021-12" db="EMBL/GenBank/DDBJ databases">
        <title>Prjna785345.</title>
        <authorList>
            <person name="Rujirawat T."/>
            <person name="Krajaejun T."/>
        </authorList>
    </citation>
    <scope>NUCLEOTIDE SEQUENCE</scope>
    <source>
        <strain evidence="1">Pi057C3</strain>
    </source>
</reference>
<accession>A0AAD5Q1R6</accession>
<dbReference type="Proteomes" id="UP001209570">
    <property type="component" value="Unassembled WGS sequence"/>
</dbReference>
<proteinExistence type="predicted"/>
<protein>
    <recommendedName>
        <fullName evidence="3">BED-type domain-containing protein</fullName>
    </recommendedName>
</protein>
<dbReference type="SUPFAM" id="SSF53098">
    <property type="entry name" value="Ribonuclease H-like"/>
    <property type="match status" value="1"/>
</dbReference>
<evidence type="ECO:0000313" key="1">
    <source>
        <dbReference type="EMBL" id="KAJ0392136.1"/>
    </source>
</evidence>
<name>A0AAD5Q1R6_PYTIN</name>
<dbReference type="PANTHER" id="PTHR40866:SF1">
    <property type="entry name" value="BED-TYPE DOMAIN-CONTAINING PROTEIN"/>
    <property type="match status" value="1"/>
</dbReference>
<evidence type="ECO:0000313" key="2">
    <source>
        <dbReference type="Proteomes" id="UP001209570"/>
    </source>
</evidence>
<dbReference type="EMBL" id="JAKCXM010000709">
    <property type="protein sequence ID" value="KAJ0392136.1"/>
    <property type="molecule type" value="Genomic_DNA"/>
</dbReference>
<evidence type="ECO:0008006" key="3">
    <source>
        <dbReference type="Google" id="ProtNLM"/>
    </source>
</evidence>
<dbReference type="PANTHER" id="PTHR40866">
    <property type="entry name" value="BED-TYPE DOMAIN-CONTAINING PROTEIN"/>
    <property type="match status" value="1"/>
</dbReference>
<gene>
    <name evidence="1" type="ORF">P43SY_003715</name>
</gene>
<sequence>MTSKQVCAFYFTDLGDGQFSCKKCGQCRKQTPGTGYTNLMDHLSAKHKEFAAEFAEAQRSTSQSLDAFGFVDDTTTNMYLWLNWIVERNLPLCEVEDPTTRSIVKMEPTTARTLKVYMQHVAGRVGSSISAEMGSTFGVMFDGWTNNSIHFLGVYAIYMKGDKRCQRLLAVSPMYDGQTADEHIGFLSRTLTLYDKTLAMIRFLVADNCSTNQCVATQLGEPLIGCASHRFNSAVNCLISEYQGQVDQIQNLMINLRHVNNAAALARVTDLKPLKANATRWSTVYKMVKRYVEICEAIMTVSAVEELVPRGAAHRRIQALLTKLEELDSVCVKLQAEKRTLGDVRLLFDACVAKYPAMVQHLLSGASIVHSPLFESAVAKLINDVPLAAAEQKAVASFVVTPPPQQPVDESVDFAT</sequence>
<comment type="caution">
    <text evidence="1">The sequence shown here is derived from an EMBL/GenBank/DDBJ whole genome shotgun (WGS) entry which is preliminary data.</text>
</comment>
<keyword evidence="2" id="KW-1185">Reference proteome</keyword>
<organism evidence="1 2">
    <name type="scientific">Pythium insidiosum</name>
    <name type="common">Pythiosis disease agent</name>
    <dbReference type="NCBI Taxonomy" id="114742"/>
    <lineage>
        <taxon>Eukaryota</taxon>
        <taxon>Sar</taxon>
        <taxon>Stramenopiles</taxon>
        <taxon>Oomycota</taxon>
        <taxon>Peronosporomycetes</taxon>
        <taxon>Pythiales</taxon>
        <taxon>Pythiaceae</taxon>
        <taxon>Pythium</taxon>
    </lineage>
</organism>
<dbReference type="AlphaFoldDB" id="A0AAD5Q1R6"/>
<dbReference type="InterPro" id="IPR012337">
    <property type="entry name" value="RNaseH-like_sf"/>
</dbReference>